<dbReference type="Gene3D" id="1.20.1530.20">
    <property type="match status" value="1"/>
</dbReference>
<dbReference type="PANTHER" id="PTHR10361">
    <property type="entry name" value="SODIUM-BILE ACID COTRANSPORTER"/>
    <property type="match status" value="1"/>
</dbReference>
<feature type="transmembrane region" description="Helical" evidence="7">
    <location>
        <begin position="448"/>
        <end position="468"/>
    </location>
</feature>
<feature type="transmembrane region" description="Helical" evidence="7">
    <location>
        <begin position="712"/>
        <end position="730"/>
    </location>
</feature>
<proteinExistence type="inferred from homology"/>
<evidence type="ECO:0000256" key="1">
    <source>
        <dbReference type="ARBA" id="ARBA00004141"/>
    </source>
</evidence>
<dbReference type="Proteomes" id="UP000076420">
    <property type="component" value="Unassembled WGS sequence"/>
</dbReference>
<protein>
    <submittedName>
        <fullName evidence="8">Uncharacterized protein</fullName>
    </submittedName>
</protein>
<keyword evidence="4" id="KW-0769">Symport</keyword>
<evidence type="ECO:0000256" key="7">
    <source>
        <dbReference type="SAM" id="Phobius"/>
    </source>
</evidence>
<keyword evidence="6 7" id="KW-0472">Membrane</keyword>
<keyword evidence="5 7" id="KW-1133">Transmembrane helix</keyword>
<evidence type="ECO:0000256" key="5">
    <source>
        <dbReference type="ARBA" id="ARBA00022989"/>
    </source>
</evidence>
<feature type="transmembrane region" description="Helical" evidence="7">
    <location>
        <begin position="480"/>
        <end position="506"/>
    </location>
</feature>
<evidence type="ECO:0000256" key="4">
    <source>
        <dbReference type="ARBA" id="ARBA00022847"/>
    </source>
</evidence>
<dbReference type="Pfam" id="PF01758">
    <property type="entry name" value="SBF"/>
    <property type="match status" value="1"/>
</dbReference>
<keyword evidence="4" id="KW-0813">Transport</keyword>
<feature type="transmembrane region" description="Helical" evidence="7">
    <location>
        <begin position="588"/>
        <end position="606"/>
    </location>
</feature>
<evidence type="ECO:0000256" key="6">
    <source>
        <dbReference type="ARBA" id="ARBA00023136"/>
    </source>
</evidence>
<feature type="transmembrane region" description="Helical" evidence="7">
    <location>
        <begin position="512"/>
        <end position="535"/>
    </location>
</feature>
<gene>
    <name evidence="8" type="primary">106065362</name>
</gene>
<dbReference type="AlphaFoldDB" id="A0A2C9L8B1"/>
<dbReference type="KEGG" id="bgt:106065362"/>
<keyword evidence="3 7" id="KW-0812">Transmembrane</keyword>
<dbReference type="InterPro" id="IPR002657">
    <property type="entry name" value="BilAc:Na_symport/Acr3"/>
</dbReference>
<organism evidence="8 9">
    <name type="scientific">Biomphalaria glabrata</name>
    <name type="common">Bloodfluke planorb</name>
    <name type="synonym">Freshwater snail</name>
    <dbReference type="NCBI Taxonomy" id="6526"/>
    <lineage>
        <taxon>Eukaryota</taxon>
        <taxon>Metazoa</taxon>
        <taxon>Spiralia</taxon>
        <taxon>Lophotrochozoa</taxon>
        <taxon>Mollusca</taxon>
        <taxon>Gastropoda</taxon>
        <taxon>Heterobranchia</taxon>
        <taxon>Euthyneura</taxon>
        <taxon>Panpulmonata</taxon>
        <taxon>Hygrophila</taxon>
        <taxon>Lymnaeoidea</taxon>
        <taxon>Planorbidae</taxon>
        <taxon>Biomphalaria</taxon>
    </lineage>
</organism>
<evidence type="ECO:0000313" key="9">
    <source>
        <dbReference type="Proteomes" id="UP000076420"/>
    </source>
</evidence>
<comment type="subcellular location">
    <subcellularLocation>
        <location evidence="1">Membrane</location>
        <topology evidence="1">Multi-pass membrane protein</topology>
    </subcellularLocation>
</comment>
<feature type="transmembrane region" description="Helical" evidence="7">
    <location>
        <begin position="648"/>
        <end position="669"/>
    </location>
</feature>
<accession>A0A2C9L8B1</accession>
<dbReference type="GO" id="GO:0015293">
    <property type="term" value="F:symporter activity"/>
    <property type="evidence" value="ECO:0007669"/>
    <property type="project" value="UniProtKB-KW"/>
</dbReference>
<sequence>MSNAESRRSIIVMAGERWAIDGGRHVFRGPALLTLYDASQVGVKKRRKKSNACKCVLCYGMRRRIGGLPPRVAQSGSDLVRRNRLEISEPWSHTTSVGNNVACPCTERCTRTAYCDSIDECHHNVYHSNTTGECGAGSSETNTTRSRERLPLVYLSQTTTAAGSPCGSPKHVGKREFLFTVVFYWLVGHALLSSNSVVQGAAIPSSSYFSSASSSTSRYQLVSPALNNDTIFIFFNPSSIHDLKINTRQFVYFNFTLYTRQNRLGFAKGAYDSRSSTTRSIPASYNDHHLDSLVTIPETGESTLSPITKSSIFANSSILLRSSLTSSSFSPTTTLTSLKDNHGNRPVERLPNAPSYWVMIYSDDDSIARPMPNGWAAGHADAKGSYILMAVSAGRQHNFSVEARHIGRVTMSVAVVGDKGIPQASYVQAVAATQYQVTTVRGERTADIVFNSAAAAIAIIISFGIGAITDLDSLKRQLKYPVALIIGFCCQFIIMPVLAFGMAMLLPLQKDISFGLLCVACVPGGGLSHVAVIIADGDTALSLTMNLITVVAMLGTAPLWLFVLGQYFQTNADAVLNPRMLPIYNFEIWLAATFFAYAFGLIIKRLRPAVADAILMWLIKPFLLLASILYITLGVYINMYVFELVNTYALLGAMLLPLCGFVVGATMAAICRQNLAFVKTIALETSSLNCLVVMVALRFSLKQPDADLAAMIPIWVMFTIPGLFVSLAICNKAKVVVVHYWQNRNNKDNDMQNSSKAYSVSSSVVSPPGTTTLSAPLVTADGMDDDATISTLSNQKVTVL</sequence>
<dbReference type="InterPro" id="IPR004710">
    <property type="entry name" value="Bilac:Na_transpt"/>
</dbReference>
<name>A0A2C9L8B1_BIOGL</name>
<dbReference type="EnsemblMetazoa" id="BGLB028238-RA">
    <property type="protein sequence ID" value="BGLB028238-PA"/>
    <property type="gene ID" value="BGLB028238"/>
</dbReference>
<feature type="transmembrane region" description="Helical" evidence="7">
    <location>
        <begin position="618"/>
        <end position="642"/>
    </location>
</feature>
<dbReference type="GO" id="GO:0016020">
    <property type="term" value="C:membrane"/>
    <property type="evidence" value="ECO:0007669"/>
    <property type="project" value="UniProtKB-SubCell"/>
</dbReference>
<feature type="transmembrane region" description="Helical" evidence="7">
    <location>
        <begin position="547"/>
        <end position="568"/>
    </location>
</feature>
<dbReference type="VEuPathDB" id="VectorBase:BGLAX_034279"/>
<reference evidence="8" key="1">
    <citation type="submission" date="2020-05" db="UniProtKB">
        <authorList>
            <consortium name="EnsemblMetazoa"/>
        </authorList>
    </citation>
    <scope>IDENTIFICATION</scope>
    <source>
        <strain evidence="8">BB02</strain>
    </source>
</reference>
<dbReference type="OrthoDB" id="203097at2759"/>
<dbReference type="PANTHER" id="PTHR10361:SF28">
    <property type="entry name" value="P3 PROTEIN-RELATED"/>
    <property type="match status" value="1"/>
</dbReference>
<dbReference type="VEuPathDB" id="VectorBase:BGLB028238"/>
<evidence type="ECO:0000256" key="3">
    <source>
        <dbReference type="ARBA" id="ARBA00022692"/>
    </source>
</evidence>
<dbReference type="InterPro" id="IPR038770">
    <property type="entry name" value="Na+/solute_symporter_sf"/>
</dbReference>
<dbReference type="RefSeq" id="XP_013079603.2">
    <property type="nucleotide sequence ID" value="XM_013224149.2"/>
</dbReference>
<evidence type="ECO:0000256" key="2">
    <source>
        <dbReference type="ARBA" id="ARBA00006528"/>
    </source>
</evidence>
<comment type="similarity">
    <text evidence="2">Belongs to the bile acid:sodium symporter (BASS) (TC 2.A.28) family.</text>
</comment>
<dbReference type="STRING" id="6526.A0A2C9L8B1"/>
<evidence type="ECO:0000313" key="8">
    <source>
        <dbReference type="EnsemblMetazoa" id="BGLB028238-PA"/>
    </source>
</evidence>